<dbReference type="InterPro" id="IPR012337">
    <property type="entry name" value="RNaseH-like_sf"/>
</dbReference>
<keyword evidence="3" id="KW-1185">Reference proteome</keyword>
<dbReference type="Pfam" id="PF00665">
    <property type="entry name" value="rve"/>
    <property type="match status" value="1"/>
</dbReference>
<protein>
    <submittedName>
        <fullName evidence="2">Transposase IS150 IS3 family protein</fullName>
    </submittedName>
</protein>
<dbReference type="NCBIfam" id="NF033516">
    <property type="entry name" value="transpos_IS3"/>
    <property type="match status" value="1"/>
</dbReference>
<reference evidence="2 3" key="1">
    <citation type="journal article" date="2015" name="Genome Announc.">
        <title>Expanding the biotechnology potential of lactobacilli through comparative genomics of 213 strains and associated genera.</title>
        <authorList>
            <person name="Sun Z."/>
            <person name="Harris H.M."/>
            <person name="McCann A."/>
            <person name="Guo C."/>
            <person name="Argimon S."/>
            <person name="Zhang W."/>
            <person name="Yang X."/>
            <person name="Jeffery I.B."/>
            <person name="Cooney J.C."/>
            <person name="Kagawa T.F."/>
            <person name="Liu W."/>
            <person name="Song Y."/>
            <person name="Salvetti E."/>
            <person name="Wrobel A."/>
            <person name="Rasinkangas P."/>
            <person name="Parkhill J."/>
            <person name="Rea M.C."/>
            <person name="O'Sullivan O."/>
            <person name="Ritari J."/>
            <person name="Douillard F.P."/>
            <person name="Paul Ross R."/>
            <person name="Yang R."/>
            <person name="Briner A.E."/>
            <person name="Felis G.E."/>
            <person name="de Vos W.M."/>
            <person name="Barrangou R."/>
            <person name="Klaenhammer T.R."/>
            <person name="Caufield P.W."/>
            <person name="Cui Y."/>
            <person name="Zhang H."/>
            <person name="O'Toole P.W."/>
        </authorList>
    </citation>
    <scope>NUCLEOTIDE SEQUENCE [LARGE SCALE GENOMIC DNA]</scope>
    <source>
        <strain evidence="2 3">DSM 19910</strain>
    </source>
</reference>
<dbReference type="SUPFAM" id="SSF53098">
    <property type="entry name" value="Ribonuclease H-like"/>
    <property type="match status" value="1"/>
</dbReference>
<evidence type="ECO:0000313" key="3">
    <source>
        <dbReference type="Proteomes" id="UP000051621"/>
    </source>
</evidence>
<organism evidence="2 3">
    <name type="scientific">Liquorilactobacillus capillatus DSM 19910</name>
    <dbReference type="NCBI Taxonomy" id="1423731"/>
    <lineage>
        <taxon>Bacteria</taxon>
        <taxon>Bacillati</taxon>
        <taxon>Bacillota</taxon>
        <taxon>Bacilli</taxon>
        <taxon>Lactobacillales</taxon>
        <taxon>Lactobacillaceae</taxon>
        <taxon>Liquorilactobacillus</taxon>
    </lineage>
</organism>
<comment type="caution">
    <text evidence="2">The sequence shown here is derived from an EMBL/GenBank/DDBJ whole genome shotgun (WGS) entry which is preliminary data.</text>
</comment>
<evidence type="ECO:0000313" key="2">
    <source>
        <dbReference type="EMBL" id="KRL02463.1"/>
    </source>
</evidence>
<dbReference type="STRING" id="1423731.FC81_GL000807"/>
<dbReference type="AlphaFoldDB" id="A0A0R1M352"/>
<dbReference type="InterPro" id="IPR036397">
    <property type="entry name" value="RNaseH_sf"/>
</dbReference>
<dbReference type="PANTHER" id="PTHR46889:SF4">
    <property type="entry name" value="TRANSPOSASE INSO FOR INSERTION SEQUENCE ELEMENT IS911B-RELATED"/>
    <property type="match status" value="1"/>
</dbReference>
<dbReference type="InterPro" id="IPR048020">
    <property type="entry name" value="Transpos_IS3"/>
</dbReference>
<dbReference type="Gene3D" id="3.30.420.10">
    <property type="entry name" value="Ribonuclease H-like superfamily/Ribonuclease H"/>
    <property type="match status" value="1"/>
</dbReference>
<dbReference type="PROSITE" id="PS50994">
    <property type="entry name" value="INTEGRASE"/>
    <property type="match status" value="1"/>
</dbReference>
<accession>A0A0R1M352</accession>
<dbReference type="PANTHER" id="PTHR46889">
    <property type="entry name" value="TRANSPOSASE INSF FOR INSERTION SEQUENCE IS3B-RELATED"/>
    <property type="match status" value="1"/>
</dbReference>
<dbReference type="GO" id="GO:0003676">
    <property type="term" value="F:nucleic acid binding"/>
    <property type="evidence" value="ECO:0007669"/>
    <property type="project" value="InterPro"/>
</dbReference>
<proteinExistence type="predicted"/>
<evidence type="ECO:0000259" key="1">
    <source>
        <dbReference type="PROSITE" id="PS50994"/>
    </source>
</evidence>
<dbReference type="PATRIC" id="fig|1423731.3.peg.829"/>
<dbReference type="InterPro" id="IPR001584">
    <property type="entry name" value="Integrase_cat-core"/>
</dbReference>
<dbReference type="GO" id="GO:0015074">
    <property type="term" value="P:DNA integration"/>
    <property type="evidence" value="ECO:0007669"/>
    <property type="project" value="InterPro"/>
</dbReference>
<feature type="domain" description="Integrase catalytic" evidence="1">
    <location>
        <begin position="58"/>
        <end position="221"/>
    </location>
</feature>
<dbReference type="InterPro" id="IPR050900">
    <property type="entry name" value="Transposase_IS3/IS150/IS904"/>
</dbReference>
<sequence>MGLVLKKHHIKLCLETIRKVMFSMGLQVTLFSKHSGRYNSYHGHIEQVVPNLLKQQFKAQKPYTVLHTDVSQVKLTCGKWGYISTVIDEASNEVLAAKVSSTPNRILIDQTLETVIKKIPATIKPILHSDQGWQYQMTNYQVKLRYHHFIQSMSRKGNCLDNASVESFFSMLKRECLKRVRIASLSELSTLVENYITWYNTQRISLKRHGLTPVEYRKQYLANN</sequence>
<dbReference type="EMBL" id="AZEF01000013">
    <property type="protein sequence ID" value="KRL02463.1"/>
    <property type="molecule type" value="Genomic_DNA"/>
</dbReference>
<dbReference type="Pfam" id="PF13333">
    <property type="entry name" value="rve_2"/>
    <property type="match status" value="1"/>
</dbReference>
<name>A0A0R1M352_9LACO</name>
<dbReference type="Proteomes" id="UP000051621">
    <property type="component" value="Unassembled WGS sequence"/>
</dbReference>
<gene>
    <name evidence="2" type="ORF">FC81_GL000807</name>
</gene>